<dbReference type="InterPro" id="IPR011531">
    <property type="entry name" value="HCO3_transpt-like_TM_dom"/>
</dbReference>
<evidence type="ECO:0000256" key="2">
    <source>
        <dbReference type="ARBA" id="ARBA00010993"/>
    </source>
</evidence>
<feature type="transmembrane region" description="Helical" evidence="8">
    <location>
        <begin position="124"/>
        <end position="147"/>
    </location>
</feature>
<keyword evidence="4 8" id="KW-0812">Transmembrane</keyword>
<dbReference type="EMBL" id="BACD03000014">
    <property type="protein sequence ID" value="GAO48396.1"/>
    <property type="molecule type" value="Genomic_DNA"/>
</dbReference>
<dbReference type="GO" id="GO:0005886">
    <property type="term" value="C:plasma membrane"/>
    <property type="evidence" value="ECO:0007669"/>
    <property type="project" value="TreeGrafter"/>
</dbReference>
<keyword evidence="3" id="KW-0926">Vacuole</keyword>
<feature type="transmembrane region" description="Helical" evidence="8">
    <location>
        <begin position="91"/>
        <end position="112"/>
    </location>
</feature>
<dbReference type="InterPro" id="IPR003020">
    <property type="entry name" value="HCO3_transpt_euk"/>
</dbReference>
<dbReference type="GO" id="GO:0000324">
    <property type="term" value="C:fungal-type vacuole"/>
    <property type="evidence" value="ECO:0007669"/>
    <property type="project" value="TreeGrafter"/>
</dbReference>
<dbReference type="Gene3D" id="1.10.287.570">
    <property type="entry name" value="Helical hairpin bin"/>
    <property type="match status" value="1"/>
</dbReference>
<dbReference type="AlphaFoldDB" id="A0A0E9NFD3"/>
<feature type="transmembrane region" description="Helical" evidence="8">
    <location>
        <begin position="361"/>
        <end position="382"/>
    </location>
</feature>
<organism evidence="10 11">
    <name type="scientific">Saitoella complicata (strain BCRC 22490 / CBS 7301 / JCM 7358 / NBRC 10748 / NRRL Y-17804)</name>
    <dbReference type="NCBI Taxonomy" id="698492"/>
    <lineage>
        <taxon>Eukaryota</taxon>
        <taxon>Fungi</taxon>
        <taxon>Dikarya</taxon>
        <taxon>Ascomycota</taxon>
        <taxon>Taphrinomycotina</taxon>
        <taxon>Taphrinomycotina incertae sedis</taxon>
        <taxon>Saitoella</taxon>
    </lineage>
</organism>
<feature type="region of interest" description="Disordered" evidence="7">
    <location>
        <begin position="1"/>
        <end position="45"/>
    </location>
</feature>
<feature type="compositionally biased region" description="Basic and acidic residues" evidence="7">
    <location>
        <begin position="588"/>
        <end position="608"/>
    </location>
</feature>
<evidence type="ECO:0000256" key="6">
    <source>
        <dbReference type="ARBA" id="ARBA00023136"/>
    </source>
</evidence>
<feature type="transmembrane region" description="Helical" evidence="8">
    <location>
        <begin position="528"/>
        <end position="545"/>
    </location>
</feature>
<gene>
    <name evidence="10" type="ORF">G7K_2569-t1</name>
</gene>
<feature type="domain" description="Bicarbonate transporter-like transmembrane" evidence="9">
    <location>
        <begin position="61"/>
        <end position="231"/>
    </location>
</feature>
<feature type="transmembrane region" description="Helical" evidence="8">
    <location>
        <begin position="167"/>
        <end position="186"/>
    </location>
</feature>
<dbReference type="GO" id="GO:0050801">
    <property type="term" value="P:monoatomic ion homeostasis"/>
    <property type="evidence" value="ECO:0007669"/>
    <property type="project" value="TreeGrafter"/>
</dbReference>
<dbReference type="GO" id="GO:0006820">
    <property type="term" value="P:monoatomic anion transport"/>
    <property type="evidence" value="ECO:0007669"/>
    <property type="project" value="InterPro"/>
</dbReference>
<name>A0A0E9NFD3_SAICN</name>
<evidence type="ECO:0000259" key="9">
    <source>
        <dbReference type="Pfam" id="PF00955"/>
    </source>
</evidence>
<reference evidence="10 11" key="3">
    <citation type="journal article" date="2015" name="Genome Announc.">
        <title>Draft Genome Sequence of the Archiascomycetous Yeast Saitoella complicata.</title>
        <authorList>
            <person name="Yamauchi K."/>
            <person name="Kondo S."/>
            <person name="Hamamoto M."/>
            <person name="Takahashi Y."/>
            <person name="Ogura Y."/>
            <person name="Hayashi T."/>
            <person name="Nishida H."/>
        </authorList>
    </citation>
    <scope>NUCLEOTIDE SEQUENCE [LARGE SCALE GENOMIC DNA]</scope>
    <source>
        <strain evidence="10 11">NRRL Y-17804</strain>
    </source>
</reference>
<evidence type="ECO:0000256" key="8">
    <source>
        <dbReference type="SAM" id="Phobius"/>
    </source>
</evidence>
<feature type="region of interest" description="Disordered" evidence="7">
    <location>
        <begin position="568"/>
        <end position="670"/>
    </location>
</feature>
<feature type="domain" description="Bicarbonate transporter-like transmembrane" evidence="9">
    <location>
        <begin position="238"/>
        <end position="561"/>
    </location>
</feature>
<comment type="subcellular location">
    <subcellularLocation>
        <location evidence="1">Vacuole membrane</location>
        <topology evidence="1">Multi-pass membrane protein</topology>
    </subcellularLocation>
</comment>
<protein>
    <recommendedName>
        <fullName evidence="9">Bicarbonate transporter-like transmembrane domain-containing protein</fullName>
    </recommendedName>
</protein>
<dbReference type="PANTHER" id="PTHR11453:SF82">
    <property type="entry name" value="BORON TRANSPORTER 1"/>
    <property type="match status" value="1"/>
</dbReference>
<feature type="transmembrane region" description="Helical" evidence="8">
    <location>
        <begin position="317"/>
        <end position="341"/>
    </location>
</feature>
<feature type="transmembrane region" description="Helical" evidence="8">
    <location>
        <begin position="236"/>
        <end position="257"/>
    </location>
</feature>
<dbReference type="OMA" id="RRAPFYW"/>
<keyword evidence="11" id="KW-1185">Reference proteome</keyword>
<sequence length="670" mass="74188">MMATSEAPTSVNTPMVATPRSSTSTAPQPLQHDSPHRDRRRPPEYTAGRKRAIWDRVGVHPFRGIMMDLRARAPYYWSDWTDAWDYRVVPATVYIFFANLLPALAFSFDMYVRTDRSYGVNETLLASVLGSAVFSIIGGQPLCIVGVTGPITVFNYTVYDIITPHGIPFFPFMAWICIWSAIMHWILAITNACNGLKYVTRFSCDIFGFYVALIYIQKGVQVITDQYETGPADPAAYLSIAIATFVTVFGYICTLIGRAPLLWRFLRVFINDYGTPLTIVFFTGFPHIGHMRAVELLRLPTSGAFDTTSGRGWFVHFWDISVGQVFLAIPFAILLTILFYFDHNVSSLIAQGSEFPLRKPAAFHWDFFLLGVTTFISGILGLPAPNGLIPQAPFHTAALCVTKQVIDEKPDTITGEERKTTVITHVVEQRVSNLAQGLLTLGCMSGPLLTVLGLIPQAVLAGLFWVMGLSALEGNGLTLKLVYLLRDRSLTPPSDPLNKCRKLAVYAFVALMLLGFAGTFAITQTIAAIGFPVIIMALIPVRTWIFPRWFTSEELAILDAPTASAFTMESVGGTHGQPEPTKPGNLRVEGDRERGRGREVDEEQGKASDDDDRMPGHGSASAEGDGHESYVLQPITSRKGITRRMSTLRDERQRRNSGSRGRRGSTERRP</sequence>
<comment type="similarity">
    <text evidence="2">Belongs to the anion exchanger (TC 2.A.31) family.</text>
</comment>
<dbReference type="GO" id="GO:0005452">
    <property type="term" value="F:solute:inorganic anion antiporter activity"/>
    <property type="evidence" value="ECO:0007669"/>
    <property type="project" value="InterPro"/>
</dbReference>
<evidence type="ECO:0000313" key="11">
    <source>
        <dbReference type="Proteomes" id="UP000033140"/>
    </source>
</evidence>
<reference evidence="10 11" key="2">
    <citation type="journal article" date="2014" name="J. Gen. Appl. Microbiol.">
        <title>The early diverging ascomycetous budding yeast Saitoella complicata has three histone deacetylases belonging to the Clr6, Hos2, and Rpd3 lineages.</title>
        <authorList>
            <person name="Nishida H."/>
            <person name="Matsumoto T."/>
            <person name="Kondo S."/>
            <person name="Hamamoto M."/>
            <person name="Yoshikawa H."/>
        </authorList>
    </citation>
    <scope>NUCLEOTIDE SEQUENCE [LARGE SCALE GENOMIC DNA]</scope>
    <source>
        <strain evidence="10 11">NRRL Y-17804</strain>
    </source>
</reference>
<accession>A0A0E9NFD3</accession>
<evidence type="ECO:0000256" key="1">
    <source>
        <dbReference type="ARBA" id="ARBA00004128"/>
    </source>
</evidence>
<dbReference type="GO" id="GO:0005774">
    <property type="term" value="C:vacuolar membrane"/>
    <property type="evidence" value="ECO:0007669"/>
    <property type="project" value="UniProtKB-SubCell"/>
</dbReference>
<dbReference type="FunFam" id="1.10.287.570:FF:000003">
    <property type="entry name" value="Anion exchange family protein"/>
    <property type="match status" value="1"/>
</dbReference>
<feature type="transmembrane region" description="Helical" evidence="8">
    <location>
        <begin position="503"/>
        <end position="522"/>
    </location>
</feature>
<keyword evidence="5 8" id="KW-1133">Transmembrane helix</keyword>
<proteinExistence type="inferred from homology"/>
<evidence type="ECO:0000313" key="10">
    <source>
        <dbReference type="EMBL" id="GAO48396.1"/>
    </source>
</evidence>
<dbReference type="Proteomes" id="UP000033140">
    <property type="component" value="Unassembled WGS sequence"/>
</dbReference>
<evidence type="ECO:0000256" key="7">
    <source>
        <dbReference type="SAM" id="MobiDB-lite"/>
    </source>
</evidence>
<evidence type="ECO:0000256" key="4">
    <source>
        <dbReference type="ARBA" id="ARBA00022692"/>
    </source>
</evidence>
<comment type="caution">
    <text evidence="10">The sequence shown here is derived from an EMBL/GenBank/DDBJ whole genome shotgun (WGS) entry which is preliminary data.</text>
</comment>
<reference evidence="10 11" key="1">
    <citation type="journal article" date="2011" name="J. Gen. Appl. Microbiol.">
        <title>Draft genome sequencing of the enigmatic yeast Saitoella complicata.</title>
        <authorList>
            <person name="Nishida H."/>
            <person name="Hamamoto M."/>
            <person name="Sugiyama J."/>
        </authorList>
    </citation>
    <scope>NUCLEOTIDE SEQUENCE [LARGE SCALE GENOMIC DNA]</scope>
    <source>
        <strain evidence="10 11">NRRL Y-17804</strain>
    </source>
</reference>
<feature type="transmembrane region" description="Helical" evidence="8">
    <location>
        <begin position="198"/>
        <end position="216"/>
    </location>
</feature>
<dbReference type="GO" id="GO:0080139">
    <property type="term" value="F:borate efflux transmembrane transporter activity"/>
    <property type="evidence" value="ECO:0007669"/>
    <property type="project" value="TreeGrafter"/>
</dbReference>
<feature type="compositionally biased region" description="Polar residues" evidence="7">
    <location>
        <begin position="1"/>
        <end position="28"/>
    </location>
</feature>
<dbReference type="PANTHER" id="PTHR11453">
    <property type="entry name" value="ANION EXCHANGE PROTEIN"/>
    <property type="match status" value="1"/>
</dbReference>
<dbReference type="Pfam" id="PF00955">
    <property type="entry name" value="HCO3_cotransp"/>
    <property type="match status" value="2"/>
</dbReference>
<dbReference type="STRING" id="698492.A0A0E9NFD3"/>
<keyword evidence="6 8" id="KW-0472">Membrane</keyword>
<evidence type="ECO:0000256" key="5">
    <source>
        <dbReference type="ARBA" id="ARBA00022989"/>
    </source>
</evidence>
<evidence type="ECO:0000256" key="3">
    <source>
        <dbReference type="ARBA" id="ARBA00022554"/>
    </source>
</evidence>